<dbReference type="EMBL" id="MU864932">
    <property type="protein sequence ID" value="KAK4466347.1"/>
    <property type="molecule type" value="Genomic_DNA"/>
</dbReference>
<evidence type="ECO:0000256" key="2">
    <source>
        <dbReference type="SAM" id="MobiDB-lite"/>
    </source>
</evidence>
<evidence type="ECO:0000313" key="3">
    <source>
        <dbReference type="EMBL" id="KAK4466347.1"/>
    </source>
</evidence>
<comment type="caution">
    <text evidence="3">The sequence shown here is derived from an EMBL/GenBank/DDBJ whole genome shotgun (WGS) entry which is preliminary data.</text>
</comment>
<evidence type="ECO:0000313" key="4">
    <source>
        <dbReference type="Proteomes" id="UP001321749"/>
    </source>
</evidence>
<evidence type="ECO:0000256" key="1">
    <source>
        <dbReference type="SAM" id="Coils"/>
    </source>
</evidence>
<feature type="compositionally biased region" description="Low complexity" evidence="2">
    <location>
        <begin position="456"/>
        <end position="466"/>
    </location>
</feature>
<feature type="compositionally biased region" description="Low complexity" evidence="2">
    <location>
        <begin position="33"/>
        <end position="51"/>
    </location>
</feature>
<reference evidence="3" key="2">
    <citation type="submission" date="2023-06" db="EMBL/GenBank/DDBJ databases">
        <authorList>
            <consortium name="Lawrence Berkeley National Laboratory"/>
            <person name="Mondo S.J."/>
            <person name="Hensen N."/>
            <person name="Bonometti L."/>
            <person name="Westerberg I."/>
            <person name="Brannstrom I.O."/>
            <person name="Guillou S."/>
            <person name="Cros-Aarteil S."/>
            <person name="Calhoun S."/>
            <person name="Haridas S."/>
            <person name="Kuo A."/>
            <person name="Pangilinan J."/>
            <person name="Riley R."/>
            <person name="Labutti K."/>
            <person name="Andreopoulos B."/>
            <person name="Lipzen A."/>
            <person name="Chen C."/>
            <person name="Yanf M."/>
            <person name="Daum C."/>
            <person name="Ng V."/>
            <person name="Clum A."/>
            <person name="Steindorff A."/>
            <person name="Ohm R."/>
            <person name="Martin F."/>
            <person name="Silar P."/>
            <person name="Natvig D."/>
            <person name="Lalanne C."/>
            <person name="Gautier V."/>
            <person name="Ament-Velasquez S.L."/>
            <person name="Kruys A."/>
            <person name="Hutchinson M.I."/>
            <person name="Powell A.J."/>
            <person name="Barry K."/>
            <person name="Miller A.N."/>
            <person name="Grigoriev I.V."/>
            <person name="Debuchy R."/>
            <person name="Gladieux P."/>
            <person name="Thoren M.H."/>
            <person name="Johannesson H."/>
        </authorList>
    </citation>
    <scope>NUCLEOTIDE SEQUENCE</scope>
    <source>
        <strain evidence="3">PSN324</strain>
    </source>
</reference>
<dbReference type="AlphaFoldDB" id="A0AAV9I022"/>
<keyword evidence="4" id="KW-1185">Reference proteome</keyword>
<name>A0AAV9I022_9PEZI</name>
<gene>
    <name evidence="3" type="ORF">QBC42DRAFT_293436</name>
</gene>
<dbReference type="Proteomes" id="UP001321749">
    <property type="component" value="Unassembled WGS sequence"/>
</dbReference>
<sequence>MFLNKKSRKQESKDLPPTPPSSAEAEKRRSVGLESLPPSLSALPSLMRAASVRQPLSKGDDSREARPDNARSRHSMQDESISLQRLRHQLQTHAADMDKLKVEREKLASQHAKELATLEKVKDEIREREARKIGLLEKKHESELIAKEQQLKAKNAEFEKLATENYNSARWWQQECEEMKGKNLNLEDAVKETETKLKEATERNSKLAAELAEATHIHQLEIQGLNRAAQVEKGKLLERLRDLEARLGEREAAHAAQLKSQHQEYQLSLAGRNQVYEAAIRDAEVRHSGEMTAVQAQLGDRIAELEQELINKPDDFRLGLDGSLKTKYGSLKLTVETITSPWNLGARAAADKVELADETGFLERAGDGQWPFLLRAMVWARILDGFFSAPYGFGALGSGEGGSSLLGAYHALKRLLEGSEANPGPENFELLYRDKYANAWRSATFQSMLSAMETAAEQAGQEQTQVEDGKGPKPGISKVALDNRAKVRDEILGIVSFFCEGDVSDEIRDQVAAAVQQASELSMAFGAHRAKVCFGIPKFGDVVEIGAEFVDCQDGDLKRGKPETVELAVSPAMFMIGDGRNDLTTVVCLQHGEIYPVFQNE</sequence>
<feature type="compositionally biased region" description="Basic and acidic residues" evidence="2">
    <location>
        <begin position="58"/>
        <end position="77"/>
    </location>
</feature>
<proteinExistence type="predicted"/>
<organism evidence="3 4">
    <name type="scientific">Cladorrhinum samala</name>
    <dbReference type="NCBI Taxonomy" id="585594"/>
    <lineage>
        <taxon>Eukaryota</taxon>
        <taxon>Fungi</taxon>
        <taxon>Dikarya</taxon>
        <taxon>Ascomycota</taxon>
        <taxon>Pezizomycotina</taxon>
        <taxon>Sordariomycetes</taxon>
        <taxon>Sordariomycetidae</taxon>
        <taxon>Sordariales</taxon>
        <taxon>Podosporaceae</taxon>
        <taxon>Cladorrhinum</taxon>
    </lineage>
</organism>
<feature type="region of interest" description="Disordered" evidence="2">
    <location>
        <begin position="1"/>
        <end position="80"/>
    </location>
</feature>
<keyword evidence="1" id="KW-0175">Coiled coil</keyword>
<reference evidence="3" key="1">
    <citation type="journal article" date="2023" name="Mol. Phylogenet. Evol.">
        <title>Genome-scale phylogeny and comparative genomics of the fungal order Sordariales.</title>
        <authorList>
            <person name="Hensen N."/>
            <person name="Bonometti L."/>
            <person name="Westerberg I."/>
            <person name="Brannstrom I.O."/>
            <person name="Guillou S."/>
            <person name="Cros-Aarteil S."/>
            <person name="Calhoun S."/>
            <person name="Haridas S."/>
            <person name="Kuo A."/>
            <person name="Mondo S."/>
            <person name="Pangilinan J."/>
            <person name="Riley R."/>
            <person name="LaButti K."/>
            <person name="Andreopoulos B."/>
            <person name="Lipzen A."/>
            <person name="Chen C."/>
            <person name="Yan M."/>
            <person name="Daum C."/>
            <person name="Ng V."/>
            <person name="Clum A."/>
            <person name="Steindorff A."/>
            <person name="Ohm R.A."/>
            <person name="Martin F."/>
            <person name="Silar P."/>
            <person name="Natvig D.O."/>
            <person name="Lalanne C."/>
            <person name="Gautier V."/>
            <person name="Ament-Velasquez S.L."/>
            <person name="Kruys A."/>
            <person name="Hutchinson M.I."/>
            <person name="Powell A.J."/>
            <person name="Barry K."/>
            <person name="Miller A.N."/>
            <person name="Grigoriev I.V."/>
            <person name="Debuchy R."/>
            <person name="Gladieux P."/>
            <person name="Hiltunen Thoren M."/>
            <person name="Johannesson H."/>
        </authorList>
    </citation>
    <scope>NUCLEOTIDE SEQUENCE</scope>
    <source>
        <strain evidence="3">PSN324</strain>
    </source>
</reference>
<protein>
    <submittedName>
        <fullName evidence="3">Uncharacterized protein</fullName>
    </submittedName>
</protein>
<feature type="coiled-coil region" evidence="1">
    <location>
        <begin position="83"/>
        <end position="246"/>
    </location>
</feature>
<accession>A0AAV9I022</accession>
<feature type="region of interest" description="Disordered" evidence="2">
    <location>
        <begin position="456"/>
        <end position="475"/>
    </location>
</feature>